<sequence length="590" mass="65752">MTITLTGHEQRKRRSNGSSSDEGNLTSDGYVSEDLRVGDMDICALPVQSIRIPRVNHPHSRLSTPGNPVQRAIQGILASHNIAYRSIEFVGRRSKWDPHSQPKTTALVFARRNNIDNTWLQACRQIRTYLIQQGLPEVSIEIADPRAFTPANMSPILNTDAIHGKWPSVREAIMKNINLRDVLVVGCYRQLEDDTSTPTVVILVKNTSTRIWKHTREVVIGILTDFNLPGVAVDISKDVIRRAGHWEGDFDERSIQEPVRPGESLGMNSDHRLAGTFGGYVEVKSPTSGKWRTFGLTCFHCVIPTRDKTPQEIKTVCEYWRQNGIPVFDKQAEKELRLHSPSLTDLDAKVRRLEKNIGELLDCNAYMSGTEMEAGGLLEMPRSQRHAFLATKKQISDASDLYRKIGEFRDKAQYQFGFVAAGSGLREKRVKSIPNNNLLTNADWALIEVPQHRLGSNKVSNLPSTIDHQCALWSSTIHRPVTEQTTLHIHGSSGHSTGRYNDLAPAFVTEKVVNGEIVTVETVEHSALGVGDQRFSREGDSGALVHLVGGLVIGMVFAGSDTRNLIFFTDIRDVFDDIKARVGATDIRLS</sequence>
<dbReference type="Proteomes" id="UP000249402">
    <property type="component" value="Unassembled WGS sequence"/>
</dbReference>
<dbReference type="AlphaFoldDB" id="A0A395GRD0"/>
<dbReference type="VEuPathDB" id="FungiDB:BO80DRAFT_362410"/>
<feature type="compositionally biased region" description="Polar residues" evidence="1">
    <location>
        <begin position="16"/>
        <end position="29"/>
    </location>
</feature>
<gene>
    <name evidence="2" type="ORF">BO80DRAFT_362410</name>
</gene>
<dbReference type="RefSeq" id="XP_025572439.1">
    <property type="nucleotide sequence ID" value="XM_025716052.1"/>
</dbReference>
<dbReference type="STRING" id="1448316.A0A395GRD0"/>
<dbReference type="EMBL" id="KZ824456">
    <property type="protein sequence ID" value="RAK98111.1"/>
    <property type="molecule type" value="Genomic_DNA"/>
</dbReference>
<evidence type="ECO:0000313" key="2">
    <source>
        <dbReference type="EMBL" id="RAK98111.1"/>
    </source>
</evidence>
<feature type="region of interest" description="Disordered" evidence="1">
    <location>
        <begin position="1"/>
        <end position="30"/>
    </location>
</feature>
<evidence type="ECO:0000256" key="1">
    <source>
        <dbReference type="SAM" id="MobiDB-lite"/>
    </source>
</evidence>
<accession>A0A395GRD0</accession>
<keyword evidence="3" id="KW-1185">Reference proteome</keyword>
<dbReference type="OrthoDB" id="5424209at2759"/>
<name>A0A395GRD0_9EURO</name>
<evidence type="ECO:0000313" key="3">
    <source>
        <dbReference type="Proteomes" id="UP000249402"/>
    </source>
</evidence>
<proteinExistence type="predicted"/>
<reference evidence="2 3" key="1">
    <citation type="submission" date="2018-02" db="EMBL/GenBank/DDBJ databases">
        <title>The genomes of Aspergillus section Nigri reveals drivers in fungal speciation.</title>
        <authorList>
            <consortium name="DOE Joint Genome Institute"/>
            <person name="Vesth T.C."/>
            <person name="Nybo J."/>
            <person name="Theobald S."/>
            <person name="Brandl J."/>
            <person name="Frisvad J.C."/>
            <person name="Nielsen K.F."/>
            <person name="Lyhne E.K."/>
            <person name="Kogle M.E."/>
            <person name="Kuo A."/>
            <person name="Riley R."/>
            <person name="Clum A."/>
            <person name="Nolan M."/>
            <person name="Lipzen A."/>
            <person name="Salamov A."/>
            <person name="Henrissat B."/>
            <person name="Wiebenga A."/>
            <person name="De vries R.P."/>
            <person name="Grigoriev I.V."/>
            <person name="Mortensen U.H."/>
            <person name="Andersen M.R."/>
            <person name="Baker S.E."/>
        </authorList>
    </citation>
    <scope>NUCLEOTIDE SEQUENCE [LARGE SCALE GENOMIC DNA]</scope>
    <source>
        <strain evidence="2 3">CBS 121593</strain>
    </source>
</reference>
<dbReference type="GeneID" id="37220917"/>
<protein>
    <submittedName>
        <fullName evidence="2">Uncharacterized protein</fullName>
    </submittedName>
</protein>
<organism evidence="2 3">
    <name type="scientific">Aspergillus ibericus CBS 121593</name>
    <dbReference type="NCBI Taxonomy" id="1448316"/>
    <lineage>
        <taxon>Eukaryota</taxon>
        <taxon>Fungi</taxon>
        <taxon>Dikarya</taxon>
        <taxon>Ascomycota</taxon>
        <taxon>Pezizomycotina</taxon>
        <taxon>Eurotiomycetes</taxon>
        <taxon>Eurotiomycetidae</taxon>
        <taxon>Eurotiales</taxon>
        <taxon>Aspergillaceae</taxon>
        <taxon>Aspergillus</taxon>
        <taxon>Aspergillus subgen. Circumdati</taxon>
    </lineage>
</organism>